<keyword evidence="2" id="KW-1185">Reference proteome</keyword>
<dbReference type="EMBL" id="BMYD01000001">
    <property type="protein sequence ID" value="GHA76389.1"/>
    <property type="molecule type" value="Genomic_DNA"/>
</dbReference>
<accession>A0A918T048</accession>
<reference evidence="1" key="1">
    <citation type="journal article" date="2014" name="Int. J. Syst. Evol. Microbiol.">
        <title>Complete genome sequence of Corynebacterium casei LMG S-19264T (=DSM 44701T), isolated from a smear-ripened cheese.</title>
        <authorList>
            <consortium name="US DOE Joint Genome Institute (JGI-PGF)"/>
            <person name="Walter F."/>
            <person name="Albersmeier A."/>
            <person name="Kalinowski J."/>
            <person name="Ruckert C."/>
        </authorList>
    </citation>
    <scope>NUCLEOTIDE SEQUENCE</scope>
    <source>
        <strain evidence="1">KCTC 23077</strain>
    </source>
</reference>
<dbReference type="AlphaFoldDB" id="A0A918T048"/>
<evidence type="ECO:0000313" key="1">
    <source>
        <dbReference type="EMBL" id="GHA76389.1"/>
    </source>
</evidence>
<comment type="caution">
    <text evidence="1">The sequence shown here is derived from an EMBL/GenBank/DDBJ whole genome shotgun (WGS) entry which is preliminary data.</text>
</comment>
<dbReference type="Pfam" id="PF11743">
    <property type="entry name" value="DUF3301"/>
    <property type="match status" value="1"/>
</dbReference>
<proteinExistence type="predicted"/>
<dbReference type="Proteomes" id="UP000646426">
    <property type="component" value="Unassembled WGS sequence"/>
</dbReference>
<organism evidence="1 2">
    <name type="scientific">Cognatilysobacter bugurensis</name>
    <dbReference type="NCBI Taxonomy" id="543356"/>
    <lineage>
        <taxon>Bacteria</taxon>
        <taxon>Pseudomonadati</taxon>
        <taxon>Pseudomonadota</taxon>
        <taxon>Gammaproteobacteria</taxon>
        <taxon>Lysobacterales</taxon>
        <taxon>Lysobacteraceae</taxon>
        <taxon>Cognatilysobacter</taxon>
    </lineage>
</organism>
<evidence type="ECO:0000313" key="2">
    <source>
        <dbReference type="Proteomes" id="UP000646426"/>
    </source>
</evidence>
<name>A0A918T048_9GAMM</name>
<sequence>MRPTPRAATLPDMPTLVLLMILGAAAFGFWSAGRAAAERAEALGRDACRAAGVQWLDQSVHEIRVRLCRRDNGWLGLERTFRFDYSHRGDDRQSGRLVLRDGRLVSFTGPVSAHVAQLR</sequence>
<reference evidence="1" key="2">
    <citation type="submission" date="2020-09" db="EMBL/GenBank/DDBJ databases">
        <authorList>
            <person name="Sun Q."/>
            <person name="Kim S."/>
        </authorList>
    </citation>
    <scope>NUCLEOTIDE SEQUENCE</scope>
    <source>
        <strain evidence="1">KCTC 23077</strain>
    </source>
</reference>
<dbReference type="InterPro" id="IPR021732">
    <property type="entry name" value="DUF3301"/>
</dbReference>
<protein>
    <submittedName>
        <fullName evidence="1">Membrane protein</fullName>
    </submittedName>
</protein>
<gene>
    <name evidence="1" type="ORF">GCM10007067_12020</name>
</gene>